<dbReference type="PANTHER" id="PTHR30221">
    <property type="entry name" value="SMALL-CONDUCTANCE MECHANOSENSITIVE CHANNEL"/>
    <property type="match status" value="1"/>
</dbReference>
<comment type="similarity">
    <text evidence="2">Belongs to the MscS (TC 1.A.23) family.</text>
</comment>
<name>A0A934VGI1_9BACT</name>
<keyword evidence="11" id="KW-1185">Reference proteome</keyword>
<feature type="transmembrane region" description="Helical" evidence="7">
    <location>
        <begin position="303"/>
        <end position="320"/>
    </location>
</feature>
<dbReference type="InterPro" id="IPR049278">
    <property type="entry name" value="MS_channel_C"/>
</dbReference>
<dbReference type="RefSeq" id="WP_200280709.1">
    <property type="nucleotide sequence ID" value="NZ_JAENII010000010.1"/>
</dbReference>
<dbReference type="PANTHER" id="PTHR30221:SF18">
    <property type="entry name" value="SLL0590 PROTEIN"/>
    <property type="match status" value="1"/>
</dbReference>
<dbReference type="InterPro" id="IPR011066">
    <property type="entry name" value="MscS_channel_C_sf"/>
</dbReference>
<evidence type="ECO:0000256" key="3">
    <source>
        <dbReference type="ARBA" id="ARBA00022475"/>
    </source>
</evidence>
<keyword evidence="5 7" id="KW-1133">Transmembrane helix</keyword>
<evidence type="ECO:0000256" key="1">
    <source>
        <dbReference type="ARBA" id="ARBA00004651"/>
    </source>
</evidence>
<dbReference type="InterPro" id="IPR045275">
    <property type="entry name" value="MscS_archaea/bacteria_type"/>
</dbReference>
<dbReference type="SUPFAM" id="SSF50182">
    <property type="entry name" value="Sm-like ribonucleoproteins"/>
    <property type="match status" value="1"/>
</dbReference>
<evidence type="ECO:0000259" key="8">
    <source>
        <dbReference type="Pfam" id="PF00924"/>
    </source>
</evidence>
<dbReference type="AlphaFoldDB" id="A0A934VGI1"/>
<organism evidence="10 11">
    <name type="scientific">Haloferula rosea</name>
    <dbReference type="NCBI Taxonomy" id="490093"/>
    <lineage>
        <taxon>Bacteria</taxon>
        <taxon>Pseudomonadati</taxon>
        <taxon>Verrucomicrobiota</taxon>
        <taxon>Verrucomicrobiia</taxon>
        <taxon>Verrucomicrobiales</taxon>
        <taxon>Verrucomicrobiaceae</taxon>
        <taxon>Haloferula</taxon>
    </lineage>
</organism>
<feature type="transmembrane region" description="Helical" evidence="7">
    <location>
        <begin position="139"/>
        <end position="163"/>
    </location>
</feature>
<dbReference type="Proteomes" id="UP000658278">
    <property type="component" value="Unassembled WGS sequence"/>
</dbReference>
<comment type="subcellular location">
    <subcellularLocation>
        <location evidence="1">Cell membrane</location>
        <topology evidence="1">Multi-pass membrane protein</topology>
    </subcellularLocation>
</comment>
<dbReference type="Pfam" id="PF00924">
    <property type="entry name" value="MS_channel_2nd"/>
    <property type="match status" value="1"/>
</dbReference>
<dbReference type="SUPFAM" id="SSF82689">
    <property type="entry name" value="Mechanosensitive channel protein MscS (YggB), C-terminal domain"/>
    <property type="match status" value="1"/>
</dbReference>
<keyword evidence="3" id="KW-1003">Cell membrane</keyword>
<dbReference type="GO" id="GO:0005886">
    <property type="term" value="C:plasma membrane"/>
    <property type="evidence" value="ECO:0007669"/>
    <property type="project" value="UniProtKB-SubCell"/>
</dbReference>
<feature type="domain" description="Mechanosensitive ion channel MscS" evidence="8">
    <location>
        <begin position="346"/>
        <end position="412"/>
    </location>
</feature>
<evidence type="ECO:0000256" key="6">
    <source>
        <dbReference type="ARBA" id="ARBA00023136"/>
    </source>
</evidence>
<dbReference type="Gene3D" id="2.30.30.60">
    <property type="match status" value="1"/>
</dbReference>
<comment type="caution">
    <text evidence="10">The sequence shown here is derived from an EMBL/GenBank/DDBJ whole genome shotgun (WGS) entry which is preliminary data.</text>
</comment>
<evidence type="ECO:0000256" key="4">
    <source>
        <dbReference type="ARBA" id="ARBA00022692"/>
    </source>
</evidence>
<evidence type="ECO:0000256" key="2">
    <source>
        <dbReference type="ARBA" id="ARBA00008017"/>
    </source>
</evidence>
<dbReference type="InterPro" id="IPR006685">
    <property type="entry name" value="MscS_channel_2nd"/>
</dbReference>
<accession>A0A934VGI1</accession>
<evidence type="ECO:0000313" key="11">
    <source>
        <dbReference type="Proteomes" id="UP000658278"/>
    </source>
</evidence>
<gene>
    <name evidence="10" type="ORF">JIN81_13605</name>
</gene>
<dbReference type="InterPro" id="IPR010920">
    <property type="entry name" value="LSM_dom_sf"/>
</dbReference>
<feature type="transmembrane region" description="Helical" evidence="7">
    <location>
        <begin position="202"/>
        <end position="227"/>
    </location>
</feature>
<dbReference type="EMBL" id="JAENII010000010">
    <property type="protein sequence ID" value="MBK1828062.1"/>
    <property type="molecule type" value="Genomic_DNA"/>
</dbReference>
<keyword evidence="6 7" id="KW-0472">Membrane</keyword>
<evidence type="ECO:0000256" key="5">
    <source>
        <dbReference type="ARBA" id="ARBA00022989"/>
    </source>
</evidence>
<dbReference type="InterPro" id="IPR023408">
    <property type="entry name" value="MscS_beta-dom_sf"/>
</dbReference>
<dbReference type="Pfam" id="PF21082">
    <property type="entry name" value="MS_channel_3rd"/>
    <property type="match status" value="1"/>
</dbReference>
<proteinExistence type="inferred from homology"/>
<dbReference type="GO" id="GO:0008381">
    <property type="term" value="F:mechanosensitive monoatomic ion channel activity"/>
    <property type="evidence" value="ECO:0007669"/>
    <property type="project" value="InterPro"/>
</dbReference>
<feature type="domain" description="Mechanosensitive ion channel MscS C-terminal" evidence="9">
    <location>
        <begin position="422"/>
        <end position="504"/>
    </location>
</feature>
<feature type="transmembrane region" description="Helical" evidence="7">
    <location>
        <begin position="247"/>
        <end position="267"/>
    </location>
</feature>
<feature type="transmembrane region" description="Helical" evidence="7">
    <location>
        <begin position="332"/>
        <end position="359"/>
    </location>
</feature>
<dbReference type="Gene3D" id="1.10.287.1260">
    <property type="match status" value="1"/>
</dbReference>
<evidence type="ECO:0000313" key="10">
    <source>
        <dbReference type="EMBL" id="MBK1828062.1"/>
    </source>
</evidence>
<evidence type="ECO:0000256" key="7">
    <source>
        <dbReference type="SAM" id="Phobius"/>
    </source>
</evidence>
<sequence>MIRPFILALLVLGILSPIGGAQDIPADSVIEPAELKVWQRPVATFRAPIATLSPTIRRDTALRRIRELPESALYDEIRTLPTQLESLKGVSFFSGDRLLFTLIEADLDPAEGETLEEVKKAVVRNLDEVRTARLAQRSWAINLKGAGISVVATLLLAALLFGLQKLSRLTRRRFIRSTAKLSQLKQRDLDLRPAFLQLSRRLTAVFFTLVALGACCVWITVILSQFPYTAPWSHVIGEQVGKLAGDLLGGLLASIPNLLIVVLIFMLTRGTARITEQILRSFETDTDDKQLFGKDTAKATRRIASVLIWIFGLVIAYPYIPGSDSDAFKGVGVLLGLMVSLGSTGLVNQLVSGFVVLYSGAVRTGEYARVGDVEGVITDIGLLSTKVLTPKNEFVTVPNAVLISKDTLNYSRLTDAFRTELSTTVTIGYDTPWRQVHELLLLAADRTPGIREKPEPKVIQTELSDFYAAYELRFVPADVTTKGAVLSKLHQSIQDAFAEAGVQIMSPNFVAQPEALVLPPKDEQD</sequence>
<keyword evidence="4 7" id="KW-0812">Transmembrane</keyword>
<protein>
    <submittedName>
        <fullName evidence="10">Mechanosensitive ion channel</fullName>
    </submittedName>
</protein>
<dbReference type="Gene3D" id="3.30.70.100">
    <property type="match status" value="1"/>
</dbReference>
<reference evidence="10" key="1">
    <citation type="submission" date="2021-01" db="EMBL/GenBank/DDBJ databases">
        <title>Modified the classification status of verrucomicrobia.</title>
        <authorList>
            <person name="Feng X."/>
        </authorList>
    </citation>
    <scope>NUCLEOTIDE SEQUENCE</scope>
    <source>
        <strain evidence="10">KCTC 22201</strain>
    </source>
</reference>
<evidence type="ECO:0000259" key="9">
    <source>
        <dbReference type="Pfam" id="PF21082"/>
    </source>
</evidence>